<keyword evidence="7" id="KW-0175">Coiled coil</keyword>
<evidence type="ECO:0000259" key="10">
    <source>
        <dbReference type="PROSITE" id="PS50188"/>
    </source>
</evidence>
<dbReference type="SUPFAM" id="SSF57845">
    <property type="entry name" value="B-box zinc-binding domain"/>
    <property type="match status" value="1"/>
</dbReference>
<dbReference type="Gene3D" id="3.30.40.10">
    <property type="entry name" value="Zinc/RING finger domain, C3HC4 (zinc finger)"/>
    <property type="match status" value="1"/>
</dbReference>
<dbReference type="Pfam" id="PF15227">
    <property type="entry name" value="zf-C3HC4_4"/>
    <property type="match status" value="1"/>
</dbReference>
<dbReference type="InterPro" id="IPR051051">
    <property type="entry name" value="E3_ubiq-ligase_TRIM/RNF"/>
</dbReference>
<dbReference type="InterPro" id="IPR017907">
    <property type="entry name" value="Znf_RING_CS"/>
</dbReference>
<dbReference type="SMART" id="SM00336">
    <property type="entry name" value="BBOX"/>
    <property type="match status" value="2"/>
</dbReference>
<dbReference type="Pfam" id="PF00622">
    <property type="entry name" value="SPRY"/>
    <property type="match status" value="1"/>
</dbReference>
<gene>
    <name evidence="12" type="primary">LOC103369252</name>
</gene>
<dbReference type="CDD" id="cd16040">
    <property type="entry name" value="SPRY_PRY_SNTX"/>
    <property type="match status" value="1"/>
</dbReference>
<dbReference type="InterPro" id="IPR043136">
    <property type="entry name" value="B30.2/SPRY_sf"/>
</dbReference>
<evidence type="ECO:0000256" key="5">
    <source>
        <dbReference type="ARBA" id="ARBA00022859"/>
    </source>
</evidence>
<proteinExistence type="predicted"/>
<feature type="domain" description="RING-type" evidence="8">
    <location>
        <begin position="26"/>
        <end position="69"/>
    </location>
</feature>
<name>A0A9Y4TVP2_9TELE</name>
<evidence type="ECO:0000256" key="4">
    <source>
        <dbReference type="ARBA" id="ARBA00022833"/>
    </source>
</evidence>
<dbReference type="InterPro" id="IPR013320">
    <property type="entry name" value="ConA-like_dom_sf"/>
</dbReference>
<feature type="coiled-coil region" evidence="7">
    <location>
        <begin position="274"/>
        <end position="308"/>
    </location>
</feature>
<dbReference type="InterPro" id="IPR003879">
    <property type="entry name" value="Butyrophylin_SPRY"/>
</dbReference>
<dbReference type="InterPro" id="IPR058030">
    <property type="entry name" value="TRIM8/14/16/25/29/45/65_CC"/>
</dbReference>
<dbReference type="InterPro" id="IPR003877">
    <property type="entry name" value="SPRY_dom"/>
</dbReference>
<dbReference type="SUPFAM" id="SSF49899">
    <property type="entry name" value="Concanavalin A-like lectins/glucanases"/>
    <property type="match status" value="1"/>
</dbReference>
<dbReference type="Gene3D" id="3.30.160.60">
    <property type="entry name" value="Classic Zinc Finger"/>
    <property type="match status" value="1"/>
</dbReference>
<dbReference type="InterPro" id="IPR001841">
    <property type="entry name" value="Znf_RING"/>
</dbReference>
<evidence type="ECO:0000256" key="2">
    <source>
        <dbReference type="ARBA" id="ARBA00022723"/>
    </source>
</evidence>
<dbReference type="PROSITE" id="PS50089">
    <property type="entry name" value="ZF_RING_2"/>
    <property type="match status" value="1"/>
</dbReference>
<protein>
    <submittedName>
        <fullName evidence="12">Tripartite motif-containing protein 47-like</fullName>
    </submittedName>
</protein>
<evidence type="ECO:0000259" key="8">
    <source>
        <dbReference type="PROSITE" id="PS50089"/>
    </source>
</evidence>
<accession>A0A9Y4TVP2</accession>
<dbReference type="PANTHER" id="PTHR25465:SF5">
    <property type="entry name" value="E3 UBIQUITIN_ISG15 LIGASE TRIM25-RELATED"/>
    <property type="match status" value="1"/>
</dbReference>
<dbReference type="PROSITE" id="PS50188">
    <property type="entry name" value="B302_SPRY"/>
    <property type="match status" value="1"/>
</dbReference>
<dbReference type="GeneID" id="103369252"/>
<keyword evidence="5" id="KW-0391">Immunity</keyword>
<reference evidence="12" key="1">
    <citation type="submission" date="2025-08" db="UniProtKB">
        <authorList>
            <consortium name="RefSeq"/>
        </authorList>
    </citation>
    <scope>IDENTIFICATION</scope>
</reference>
<dbReference type="GO" id="GO:0045087">
    <property type="term" value="P:innate immune response"/>
    <property type="evidence" value="ECO:0007669"/>
    <property type="project" value="UniProtKB-KW"/>
</dbReference>
<keyword evidence="3 6" id="KW-0863">Zinc-finger</keyword>
<evidence type="ECO:0000256" key="7">
    <source>
        <dbReference type="SAM" id="Coils"/>
    </source>
</evidence>
<dbReference type="SMART" id="SM00589">
    <property type="entry name" value="PRY"/>
    <property type="match status" value="1"/>
</dbReference>
<dbReference type="SUPFAM" id="SSF57850">
    <property type="entry name" value="RING/U-box"/>
    <property type="match status" value="1"/>
</dbReference>
<dbReference type="InterPro" id="IPR006574">
    <property type="entry name" value="PRY"/>
</dbReference>
<dbReference type="Pfam" id="PF13765">
    <property type="entry name" value="PRY"/>
    <property type="match status" value="1"/>
</dbReference>
<dbReference type="PANTHER" id="PTHR25465">
    <property type="entry name" value="B-BOX DOMAIN CONTAINING"/>
    <property type="match status" value="1"/>
</dbReference>
<dbReference type="Proteomes" id="UP000694891">
    <property type="component" value="Unplaced"/>
</dbReference>
<dbReference type="AlphaFoldDB" id="A0A9Y4TVP2"/>
<feature type="coiled-coil region" evidence="7">
    <location>
        <begin position="212"/>
        <end position="243"/>
    </location>
</feature>
<dbReference type="InterPro" id="IPR013083">
    <property type="entry name" value="Znf_RING/FYVE/PHD"/>
</dbReference>
<dbReference type="CDD" id="cd19769">
    <property type="entry name" value="Bbox2_TRIM16-like"/>
    <property type="match status" value="1"/>
</dbReference>
<dbReference type="SMART" id="SM00184">
    <property type="entry name" value="RING"/>
    <property type="match status" value="1"/>
</dbReference>
<evidence type="ECO:0000256" key="3">
    <source>
        <dbReference type="ARBA" id="ARBA00022771"/>
    </source>
</evidence>
<dbReference type="InterPro" id="IPR001870">
    <property type="entry name" value="B30.2/SPRY"/>
</dbReference>
<dbReference type="PROSITE" id="PS50119">
    <property type="entry name" value="ZF_BBOX"/>
    <property type="match status" value="1"/>
</dbReference>
<evidence type="ECO:0000256" key="1">
    <source>
        <dbReference type="ARBA" id="ARBA00022588"/>
    </source>
</evidence>
<dbReference type="InterPro" id="IPR000315">
    <property type="entry name" value="Znf_B-box"/>
</dbReference>
<organism evidence="11 12">
    <name type="scientific">Stegastes partitus</name>
    <name type="common">bicolor damselfish</name>
    <dbReference type="NCBI Taxonomy" id="144197"/>
    <lineage>
        <taxon>Eukaryota</taxon>
        <taxon>Metazoa</taxon>
        <taxon>Chordata</taxon>
        <taxon>Craniata</taxon>
        <taxon>Vertebrata</taxon>
        <taxon>Euteleostomi</taxon>
        <taxon>Actinopterygii</taxon>
        <taxon>Neopterygii</taxon>
        <taxon>Teleostei</taxon>
        <taxon>Neoteleostei</taxon>
        <taxon>Acanthomorphata</taxon>
        <taxon>Ovalentaria</taxon>
        <taxon>Pomacentridae</taxon>
        <taxon>Stegastes</taxon>
    </lineage>
</organism>
<keyword evidence="4" id="KW-0862">Zinc</keyword>
<dbReference type="RefSeq" id="XP_008296139.1">
    <property type="nucleotide sequence ID" value="XM_008297917.1"/>
</dbReference>
<dbReference type="GO" id="GO:0008270">
    <property type="term" value="F:zinc ion binding"/>
    <property type="evidence" value="ECO:0007669"/>
    <property type="project" value="UniProtKB-KW"/>
</dbReference>
<keyword evidence="1" id="KW-0399">Innate immunity</keyword>
<dbReference type="PRINTS" id="PR01407">
    <property type="entry name" value="BUTYPHLNCDUF"/>
</dbReference>
<sequence>MAAEQEDQQQREEHLGVELDEDQFCCSVCLELLKEPVTIYCGHSYCRGCIEGCWDQEQEKGEFSCPQCRETFIPRPVLRRNNMLAEVVKTLKKTSTKADRPPQACGGPADVFCDFCSGTSRTRAAMSCLTCLASYCAAHLQPHYSVPVLKKHQLVSATVPLQDKMCAEHNKLMEFCCETDKQLVCSMCTLTKHKWHKFVSVSALKDKTKNHLDSSQKKVQKEVQQREEELQELSRAEESVKSRAQASLQDCDQIFGQLICSMQQRCSEVKRLVSAQEKAAVGRAEELKLQLEEEISRLRRRDAELEQLSHTDDHVYVMQVPDVLSTSCDSPEFKPAAAAPLRSFHDVTDCVSELRDELEVVLKDAWPRIATTVSYVDFSLPPAPKSREEFLRYCRPLTLDVTSSYPYLHLIQDNLRMRPSPSSYSAHPDRFTKVPQVLCREGLSERCYWELEWHARTLSAAVAYKDISRTSDQSQFGRNDKSWSLECTADGYLFRHNNIEKKVSGPPSCRVGVYLDYKAGALSFYHVNESMVLIHQVLDTFTQPLHPGVGLNYEWYDVGVFAQLVKLW</sequence>
<keyword evidence="2" id="KW-0479">Metal-binding</keyword>
<dbReference type="Pfam" id="PF25600">
    <property type="entry name" value="TRIM_CC"/>
    <property type="match status" value="1"/>
</dbReference>
<dbReference type="Gene3D" id="4.10.830.40">
    <property type="match status" value="1"/>
</dbReference>
<dbReference type="Pfam" id="PF00643">
    <property type="entry name" value="zf-B_box"/>
    <property type="match status" value="1"/>
</dbReference>
<evidence type="ECO:0000259" key="9">
    <source>
        <dbReference type="PROSITE" id="PS50119"/>
    </source>
</evidence>
<evidence type="ECO:0000256" key="6">
    <source>
        <dbReference type="PROSITE-ProRule" id="PRU00024"/>
    </source>
</evidence>
<keyword evidence="11" id="KW-1185">Reference proteome</keyword>
<dbReference type="GO" id="GO:0005737">
    <property type="term" value="C:cytoplasm"/>
    <property type="evidence" value="ECO:0007669"/>
    <property type="project" value="UniProtKB-ARBA"/>
</dbReference>
<evidence type="ECO:0000313" key="12">
    <source>
        <dbReference type="RefSeq" id="XP_008296139.1"/>
    </source>
</evidence>
<evidence type="ECO:0000313" key="11">
    <source>
        <dbReference type="Proteomes" id="UP000694891"/>
    </source>
</evidence>
<dbReference type="Gene3D" id="2.60.120.920">
    <property type="match status" value="1"/>
</dbReference>
<dbReference type="PROSITE" id="PS00518">
    <property type="entry name" value="ZF_RING_1"/>
    <property type="match status" value="1"/>
</dbReference>
<feature type="domain" description="B box-type" evidence="9">
    <location>
        <begin position="161"/>
        <end position="201"/>
    </location>
</feature>
<feature type="domain" description="B30.2/SPRY" evidence="10">
    <location>
        <begin position="377"/>
        <end position="567"/>
    </location>
</feature>